<proteinExistence type="predicted"/>
<sequence length="71" mass="8066">MSPASSIIPDLVPKLDSKLLCRLEPEEDNGEENQVSNHSRYARLWCVLAVDLLARFNRRSPNNLVEFDLVA</sequence>
<dbReference type="AlphaFoldDB" id="A0AA88IZ38"/>
<evidence type="ECO:0000313" key="2">
    <source>
        <dbReference type="Proteomes" id="UP001187192"/>
    </source>
</evidence>
<dbReference type="EMBL" id="BTGU01000080">
    <property type="protein sequence ID" value="GMN58669.1"/>
    <property type="molecule type" value="Genomic_DNA"/>
</dbReference>
<accession>A0AA88IZ38</accession>
<organism evidence="1 2">
    <name type="scientific">Ficus carica</name>
    <name type="common">Common fig</name>
    <dbReference type="NCBI Taxonomy" id="3494"/>
    <lineage>
        <taxon>Eukaryota</taxon>
        <taxon>Viridiplantae</taxon>
        <taxon>Streptophyta</taxon>
        <taxon>Embryophyta</taxon>
        <taxon>Tracheophyta</taxon>
        <taxon>Spermatophyta</taxon>
        <taxon>Magnoliopsida</taxon>
        <taxon>eudicotyledons</taxon>
        <taxon>Gunneridae</taxon>
        <taxon>Pentapetalae</taxon>
        <taxon>rosids</taxon>
        <taxon>fabids</taxon>
        <taxon>Rosales</taxon>
        <taxon>Moraceae</taxon>
        <taxon>Ficeae</taxon>
        <taxon>Ficus</taxon>
    </lineage>
</organism>
<comment type="caution">
    <text evidence="1">The sequence shown here is derived from an EMBL/GenBank/DDBJ whole genome shotgun (WGS) entry which is preliminary data.</text>
</comment>
<name>A0AA88IZ38_FICCA</name>
<evidence type="ECO:0000313" key="1">
    <source>
        <dbReference type="EMBL" id="GMN58669.1"/>
    </source>
</evidence>
<protein>
    <submittedName>
        <fullName evidence="1">Uncharacterized protein</fullName>
    </submittedName>
</protein>
<keyword evidence="2" id="KW-1185">Reference proteome</keyword>
<dbReference type="Proteomes" id="UP001187192">
    <property type="component" value="Unassembled WGS sequence"/>
</dbReference>
<gene>
    <name evidence="1" type="ORF">TIFTF001_027767</name>
</gene>
<reference evidence="1" key="1">
    <citation type="submission" date="2023-07" db="EMBL/GenBank/DDBJ databases">
        <title>draft genome sequence of fig (Ficus carica).</title>
        <authorList>
            <person name="Takahashi T."/>
            <person name="Nishimura K."/>
        </authorList>
    </citation>
    <scope>NUCLEOTIDE SEQUENCE</scope>
</reference>